<organism evidence="4 5">
    <name type="scientific">Consotaella salsifontis</name>
    <dbReference type="NCBI Taxonomy" id="1365950"/>
    <lineage>
        <taxon>Bacteria</taxon>
        <taxon>Pseudomonadati</taxon>
        <taxon>Pseudomonadota</taxon>
        <taxon>Alphaproteobacteria</taxon>
        <taxon>Hyphomicrobiales</taxon>
        <taxon>Aurantimonadaceae</taxon>
        <taxon>Consotaella</taxon>
    </lineage>
</organism>
<evidence type="ECO:0000259" key="3">
    <source>
        <dbReference type="Pfam" id="PF01557"/>
    </source>
</evidence>
<dbReference type="STRING" id="1365950.SAMN05428963_102350"/>
<reference evidence="4 5" key="1">
    <citation type="submission" date="2017-02" db="EMBL/GenBank/DDBJ databases">
        <authorList>
            <person name="Peterson S.W."/>
        </authorList>
    </citation>
    <scope>NUCLEOTIDE SEQUENCE [LARGE SCALE GENOMIC DNA]</scope>
    <source>
        <strain evidence="4 5">USBA 369</strain>
    </source>
</reference>
<dbReference type="GO" id="GO:0019752">
    <property type="term" value="P:carboxylic acid metabolic process"/>
    <property type="evidence" value="ECO:0007669"/>
    <property type="project" value="UniProtKB-ARBA"/>
</dbReference>
<evidence type="ECO:0000313" key="5">
    <source>
        <dbReference type="Proteomes" id="UP000190135"/>
    </source>
</evidence>
<dbReference type="InterPro" id="IPR036663">
    <property type="entry name" value="Fumarylacetoacetase_C_sf"/>
</dbReference>
<dbReference type="PANTHER" id="PTHR42796">
    <property type="entry name" value="FUMARYLACETOACETATE HYDROLASE DOMAIN-CONTAINING PROTEIN 2A-RELATED"/>
    <property type="match status" value="1"/>
</dbReference>
<proteinExistence type="inferred from homology"/>
<dbReference type="GO" id="GO:0016853">
    <property type="term" value="F:isomerase activity"/>
    <property type="evidence" value="ECO:0007669"/>
    <property type="project" value="UniProtKB-ARBA"/>
</dbReference>
<feature type="domain" description="Fumarylacetoacetase-like C-terminal" evidence="3">
    <location>
        <begin position="72"/>
        <end position="272"/>
    </location>
</feature>
<dbReference type="InterPro" id="IPR011234">
    <property type="entry name" value="Fumarylacetoacetase-like_C"/>
</dbReference>
<dbReference type="EMBL" id="FUXL01000002">
    <property type="protein sequence ID" value="SJZ72196.1"/>
    <property type="molecule type" value="Genomic_DNA"/>
</dbReference>
<accession>A0A1T4MZB7</accession>
<gene>
    <name evidence="4" type="ORF">SAMN05428963_102350</name>
</gene>
<protein>
    <submittedName>
        <fullName evidence="4">2-keto-4-pentenoate hydratase/2-oxohepta-3-ene-1,7-dioic acid hydratase (Catechol pathway)</fullName>
    </submittedName>
</protein>
<dbReference type="FunFam" id="3.90.850.10:FF:000002">
    <property type="entry name" value="2-hydroxyhepta-2,4-diene-1,7-dioate isomerase"/>
    <property type="match status" value="1"/>
</dbReference>
<dbReference type="AlphaFoldDB" id="A0A1T4MZB7"/>
<dbReference type="GO" id="GO:0046872">
    <property type="term" value="F:metal ion binding"/>
    <property type="evidence" value="ECO:0007669"/>
    <property type="project" value="UniProtKB-KW"/>
</dbReference>
<keyword evidence="5" id="KW-1185">Reference proteome</keyword>
<evidence type="ECO:0000256" key="1">
    <source>
        <dbReference type="ARBA" id="ARBA00010211"/>
    </source>
</evidence>
<dbReference type="Pfam" id="PF01557">
    <property type="entry name" value="FAA_hydrolase"/>
    <property type="match status" value="1"/>
</dbReference>
<dbReference type="PANTHER" id="PTHR42796:SF4">
    <property type="entry name" value="FUMARYLACETOACETATE HYDROLASE DOMAIN-CONTAINING PROTEIN 2A"/>
    <property type="match status" value="1"/>
</dbReference>
<dbReference type="RefSeq" id="WP_078707010.1">
    <property type="nucleotide sequence ID" value="NZ_FUXL01000002.1"/>
</dbReference>
<name>A0A1T4MZB7_9HYPH</name>
<sequence>MRFVRFGLRGSEKPGAIGADGVIRDLSEVMPALSGPNLDPDNLARLEKLTLADFPEVEPGVRLCAPISGIGKILGVGPNYPDAARLAGFKINPEPTLFAKASTAASGPTDNIEIPRMSARTDWGVELAVVIGRTAKYVSVETAMNYIAGFTIGNDITERNFQLQRSGQWMKGKSHDTFSPLGPWLVTRDEMAGYDDIILRLEVNGEEQQNGSTRDMVFKVPYLVSYISRFMRLEPGDVILTGTPGGVGLSYDPPRFLKAGDRMRLSATGLGEHNYVCVSA</sequence>
<dbReference type="SUPFAM" id="SSF56529">
    <property type="entry name" value="FAH"/>
    <property type="match status" value="1"/>
</dbReference>
<dbReference type="Proteomes" id="UP000190135">
    <property type="component" value="Unassembled WGS sequence"/>
</dbReference>
<dbReference type="InterPro" id="IPR051121">
    <property type="entry name" value="FAH"/>
</dbReference>
<keyword evidence="2" id="KW-0479">Metal-binding</keyword>
<dbReference type="Gene3D" id="3.90.850.10">
    <property type="entry name" value="Fumarylacetoacetase-like, C-terminal domain"/>
    <property type="match status" value="1"/>
</dbReference>
<evidence type="ECO:0000256" key="2">
    <source>
        <dbReference type="ARBA" id="ARBA00022723"/>
    </source>
</evidence>
<comment type="similarity">
    <text evidence="1">Belongs to the FAH family.</text>
</comment>
<evidence type="ECO:0000313" key="4">
    <source>
        <dbReference type="EMBL" id="SJZ72196.1"/>
    </source>
</evidence>
<dbReference type="OrthoDB" id="5197601at2"/>